<evidence type="ECO:0000313" key="2">
    <source>
        <dbReference type="EMBL" id="MFC0711125.1"/>
    </source>
</evidence>
<feature type="domain" description="Tc1-like transposase DDE" evidence="1">
    <location>
        <begin position="156"/>
        <end position="297"/>
    </location>
</feature>
<evidence type="ECO:0000313" key="3">
    <source>
        <dbReference type="Proteomes" id="UP001589891"/>
    </source>
</evidence>
<name>A0ABV6SNL6_AZOPA</name>
<dbReference type="NCBIfam" id="NF033545">
    <property type="entry name" value="transpos_IS630"/>
    <property type="match status" value="1"/>
</dbReference>
<comment type="caution">
    <text evidence="2">The sequence shown here is derived from an EMBL/GenBank/DDBJ whole genome shotgun (WGS) entry which is preliminary data.</text>
</comment>
<dbReference type="EMBL" id="JBHLSS010000105">
    <property type="protein sequence ID" value="MFC0711125.1"/>
    <property type="molecule type" value="Genomic_DNA"/>
</dbReference>
<protein>
    <submittedName>
        <fullName evidence="2">IS630 family transposase</fullName>
    </submittedName>
</protein>
<dbReference type="Pfam" id="PF13565">
    <property type="entry name" value="HTH_32"/>
    <property type="match status" value="1"/>
</dbReference>
<organism evidence="2 3">
    <name type="scientific">Azorhizophilus paspali</name>
    <name type="common">Azotobacter paspali</name>
    <dbReference type="NCBI Taxonomy" id="69963"/>
    <lineage>
        <taxon>Bacteria</taxon>
        <taxon>Pseudomonadati</taxon>
        <taxon>Pseudomonadota</taxon>
        <taxon>Gammaproteobacteria</taxon>
        <taxon>Pseudomonadales</taxon>
        <taxon>Pseudomonadaceae</taxon>
        <taxon>Azorhizophilus</taxon>
    </lineage>
</organism>
<dbReference type="Gene3D" id="3.30.420.10">
    <property type="entry name" value="Ribonuclease H-like superfamily/Ribonuclease H"/>
    <property type="match status" value="1"/>
</dbReference>
<dbReference type="PANTHER" id="PTHR46564:SF1">
    <property type="entry name" value="TRANSPOSASE"/>
    <property type="match status" value="1"/>
</dbReference>
<proteinExistence type="predicted"/>
<dbReference type="InterPro" id="IPR009057">
    <property type="entry name" value="Homeodomain-like_sf"/>
</dbReference>
<reference evidence="2 3" key="1">
    <citation type="submission" date="2024-09" db="EMBL/GenBank/DDBJ databases">
        <authorList>
            <person name="Sun Q."/>
            <person name="Mori K."/>
        </authorList>
    </citation>
    <scope>NUCLEOTIDE SEQUENCE [LARGE SCALE GENOMIC DNA]</scope>
    <source>
        <strain evidence="2 3">NCAIM B.01794</strain>
    </source>
</reference>
<dbReference type="Pfam" id="PF13358">
    <property type="entry name" value="DDE_3"/>
    <property type="match status" value="1"/>
</dbReference>
<dbReference type="InterPro" id="IPR047655">
    <property type="entry name" value="Transpos_IS630-like"/>
</dbReference>
<sequence>METYVHAGKPALRRRAHAIVLSHKAYRINPISDILAVTRETISLWFDAWQSDGLEGLRDKARPGRPAIHDDWDRERLQVLVAEHPHRIKTVHARLQRETGKSSCTATVKRVLKNLRYSFKRARRSLKARRDESDFRATQGLLAELRQWESRGDTALYYFDESGFSQHSAVLYAWSPVGRALQRTAFSRSRRLNVLGFLSRQGKLIYHKTTDIVTTEVVIEAFDRLLEQKSPEAFAIVVLDNASIHCSALFLRKELEWRAQRLYVIFLPTYSPELNLIEFLWRKIKYEWLPVMAYQSFPSLTNQVLSDYGEKYRINFV</sequence>
<evidence type="ECO:0000259" key="1">
    <source>
        <dbReference type="Pfam" id="PF13358"/>
    </source>
</evidence>
<gene>
    <name evidence="2" type="ORF">ACFFGX_16725</name>
</gene>
<dbReference type="InterPro" id="IPR038717">
    <property type="entry name" value="Tc1-like_DDE_dom"/>
</dbReference>
<dbReference type="PANTHER" id="PTHR46564">
    <property type="entry name" value="TRANSPOSASE"/>
    <property type="match status" value="1"/>
</dbReference>
<keyword evidence="3" id="KW-1185">Reference proteome</keyword>
<dbReference type="RefSeq" id="WP_376947876.1">
    <property type="nucleotide sequence ID" value="NZ_CP171449.1"/>
</dbReference>
<dbReference type="InterPro" id="IPR036397">
    <property type="entry name" value="RNaseH_sf"/>
</dbReference>
<dbReference type="SUPFAM" id="SSF46689">
    <property type="entry name" value="Homeodomain-like"/>
    <property type="match status" value="1"/>
</dbReference>
<dbReference type="Proteomes" id="UP001589891">
    <property type="component" value="Unassembled WGS sequence"/>
</dbReference>
<accession>A0ABV6SNL6</accession>